<keyword evidence="1" id="KW-0732">Signal</keyword>
<evidence type="ECO:0000313" key="2">
    <source>
        <dbReference type="EMBL" id="GMR27970.1"/>
    </source>
</evidence>
<evidence type="ECO:0008006" key="4">
    <source>
        <dbReference type="Google" id="ProtNLM"/>
    </source>
</evidence>
<reference evidence="3" key="1">
    <citation type="submission" date="2023-07" db="EMBL/GenBank/DDBJ databases">
        <title>Genome sequence of Stenotrophomonas sp. Alg010 isolated from Sargassum waste.</title>
        <authorList>
            <person name="Mohapatra"/>
            <person name="B.R."/>
        </authorList>
    </citation>
    <scope>NUCLEOTIDE SEQUENCE [LARGE SCALE GENOMIC DNA]</scope>
    <source>
        <strain evidence="3">Alg010</strain>
    </source>
</reference>
<proteinExistence type="predicted"/>
<keyword evidence="3" id="KW-1185">Reference proteome</keyword>
<feature type="signal peptide" evidence="1">
    <location>
        <begin position="1"/>
        <end position="18"/>
    </location>
</feature>
<evidence type="ECO:0000256" key="1">
    <source>
        <dbReference type="SAM" id="SignalP"/>
    </source>
</evidence>
<dbReference type="Proteomes" id="UP001306668">
    <property type="component" value="Unassembled WGS sequence"/>
</dbReference>
<gene>
    <name evidence="2" type="ORF">STENOSP10_21900</name>
</gene>
<accession>A0ABQ6QCN7</accession>
<feature type="chain" id="PRO_5045593968" description="Secreted protein" evidence="1">
    <location>
        <begin position="19"/>
        <end position="121"/>
    </location>
</feature>
<protein>
    <recommendedName>
        <fullName evidence="4">Secreted protein</fullName>
    </recommendedName>
</protein>
<evidence type="ECO:0000313" key="3">
    <source>
        <dbReference type="Proteomes" id="UP001306668"/>
    </source>
</evidence>
<comment type="caution">
    <text evidence="2">The sequence shown here is derived from an EMBL/GenBank/DDBJ whole genome shotgun (WGS) entry which is preliminary data.</text>
</comment>
<sequence>MKLKQFAFLIAAFLPATAIGASERLSIDVVVANPDGSVSVDRTSSWPDFNGGILDVTQRLKQDDFGRLSYRYEDQSRATQLYHQAYCESVEMTPSSGTMTLSGPSTGWSCYSDDPAPLPTL</sequence>
<name>A0ABQ6QCN7_9GAMM</name>
<dbReference type="EMBL" id="BTRJ01000020">
    <property type="protein sequence ID" value="GMR27970.1"/>
    <property type="molecule type" value="Genomic_DNA"/>
</dbReference>
<dbReference type="RefSeq" id="WP_111201457.1">
    <property type="nucleotide sequence ID" value="NZ_BTRJ01000020.1"/>
</dbReference>
<organism evidence="2 3">
    <name type="scientific">Stenotrophomonas sepilia</name>
    <dbReference type="NCBI Taxonomy" id="2860290"/>
    <lineage>
        <taxon>Bacteria</taxon>
        <taxon>Pseudomonadati</taxon>
        <taxon>Pseudomonadota</taxon>
        <taxon>Gammaproteobacteria</taxon>
        <taxon>Lysobacterales</taxon>
        <taxon>Lysobacteraceae</taxon>
        <taxon>Stenotrophomonas</taxon>
        <taxon>Stenotrophomonas maltophilia group</taxon>
    </lineage>
</organism>